<dbReference type="AlphaFoldDB" id="A0A6C0DFK1"/>
<evidence type="ECO:0008006" key="3">
    <source>
        <dbReference type="Google" id="ProtNLM"/>
    </source>
</evidence>
<dbReference type="Gene3D" id="1.20.5.320">
    <property type="entry name" value="6-Phosphogluconate Dehydrogenase, domain 3"/>
    <property type="match status" value="1"/>
</dbReference>
<organism evidence="2">
    <name type="scientific">viral metagenome</name>
    <dbReference type="NCBI Taxonomy" id="1070528"/>
    <lineage>
        <taxon>unclassified sequences</taxon>
        <taxon>metagenomes</taxon>
        <taxon>organismal metagenomes</taxon>
    </lineage>
</organism>
<dbReference type="PANTHER" id="PTHR24637">
    <property type="entry name" value="COLLAGEN"/>
    <property type="match status" value="1"/>
</dbReference>
<dbReference type="PANTHER" id="PTHR24637:SF334">
    <property type="entry name" value="NEMATODE CUTICLE COLLAGEN N-TERMINAL DOMAIN-CONTAINING PROTEIN"/>
    <property type="match status" value="1"/>
</dbReference>
<proteinExistence type="predicted"/>
<reference evidence="2" key="1">
    <citation type="journal article" date="2020" name="Nature">
        <title>Giant virus diversity and host interactions through global metagenomics.</title>
        <authorList>
            <person name="Schulz F."/>
            <person name="Roux S."/>
            <person name="Paez-Espino D."/>
            <person name="Jungbluth S."/>
            <person name="Walsh D.A."/>
            <person name="Denef V.J."/>
            <person name="McMahon K.D."/>
            <person name="Konstantinidis K.T."/>
            <person name="Eloe-Fadrosh E.A."/>
            <person name="Kyrpides N.C."/>
            <person name="Woyke T."/>
        </authorList>
    </citation>
    <scope>NUCLEOTIDE SEQUENCE</scope>
    <source>
        <strain evidence="2">GVMAG-M-3300023174-141</strain>
    </source>
</reference>
<feature type="compositionally biased region" description="Low complexity" evidence="1">
    <location>
        <begin position="278"/>
        <end position="301"/>
    </location>
</feature>
<protein>
    <recommendedName>
        <fullName evidence="3">Link domain-containing protein</fullName>
    </recommendedName>
</protein>
<name>A0A6C0DFK1_9ZZZZ</name>
<sequence>MKQILFLGLCIVLLLAIIVWNRKQFDGFANPGEAVYCTGYNPKGNGAVYRYDGDKKIRWYPSPEIAGSWDPNWISVTTRPAIDCTGFTLGPDITLNPAFAAKKCVFDPTKYANYYPDLKAAFGTNAGALKNHWLTYGMNEGRTPCGSDNPSCKWDPAKYVKANPEAQQPFISPIEHYKTIGIDQGLALCVPDSTTPPTTICRSVSTPFQPEGGGNAVFLDRHNIVCNDDEMISQMRYIRSGRDTFRYDYKCCKIDPSKMVGPAGPAGVKGEKGDKGVAGQAGTNGAPGAPGAPGAVGPKGDQGPKGDKGPQGVKGPKGDQGPQGLQGLQGLPGQNAVVPQVSVSDTSYNAMALQQQSSILRDIQNIFRNELLATRTTENLVS</sequence>
<dbReference type="Pfam" id="PF01391">
    <property type="entry name" value="Collagen"/>
    <property type="match status" value="1"/>
</dbReference>
<evidence type="ECO:0000256" key="1">
    <source>
        <dbReference type="SAM" id="MobiDB-lite"/>
    </source>
</evidence>
<dbReference type="InterPro" id="IPR008160">
    <property type="entry name" value="Collagen"/>
</dbReference>
<feature type="compositionally biased region" description="Low complexity" evidence="1">
    <location>
        <begin position="310"/>
        <end position="332"/>
    </location>
</feature>
<dbReference type="EMBL" id="MN739589">
    <property type="protein sequence ID" value="QHT14739.1"/>
    <property type="molecule type" value="Genomic_DNA"/>
</dbReference>
<evidence type="ECO:0000313" key="2">
    <source>
        <dbReference type="EMBL" id="QHT14739.1"/>
    </source>
</evidence>
<accession>A0A6C0DFK1</accession>
<feature type="region of interest" description="Disordered" evidence="1">
    <location>
        <begin position="260"/>
        <end position="332"/>
    </location>
</feature>